<comment type="caution">
    <text evidence="1">The sequence shown here is derived from an EMBL/GenBank/DDBJ whole genome shotgun (WGS) entry which is preliminary data.</text>
</comment>
<proteinExistence type="predicted"/>
<dbReference type="Proteomes" id="UP001430953">
    <property type="component" value="Unassembled WGS sequence"/>
</dbReference>
<gene>
    <name evidence="1" type="ORF">PUN28_018314</name>
</gene>
<evidence type="ECO:0000313" key="2">
    <source>
        <dbReference type="Proteomes" id="UP001430953"/>
    </source>
</evidence>
<sequence>MDCVGWKIITSQIVCSADSANRLIPCRALYLDYFIGKSVGTTEVYTVGTRAFQQHRAVLELVTFVGDWKNLRGSLPSGASRSSACTSPGRFLSPDIHGESSLRIMALARHSCVTRDKTVLKLQICRMSGR</sequence>
<organism evidence="1 2">
    <name type="scientific">Cardiocondyla obscurior</name>
    <dbReference type="NCBI Taxonomy" id="286306"/>
    <lineage>
        <taxon>Eukaryota</taxon>
        <taxon>Metazoa</taxon>
        <taxon>Ecdysozoa</taxon>
        <taxon>Arthropoda</taxon>
        <taxon>Hexapoda</taxon>
        <taxon>Insecta</taxon>
        <taxon>Pterygota</taxon>
        <taxon>Neoptera</taxon>
        <taxon>Endopterygota</taxon>
        <taxon>Hymenoptera</taxon>
        <taxon>Apocrita</taxon>
        <taxon>Aculeata</taxon>
        <taxon>Formicoidea</taxon>
        <taxon>Formicidae</taxon>
        <taxon>Myrmicinae</taxon>
        <taxon>Cardiocondyla</taxon>
    </lineage>
</organism>
<dbReference type="EMBL" id="JADYXP020000022">
    <property type="protein sequence ID" value="KAL0102926.1"/>
    <property type="molecule type" value="Genomic_DNA"/>
</dbReference>
<name>A0AAW2EKR3_9HYME</name>
<protein>
    <submittedName>
        <fullName evidence="1">Uncharacterized protein</fullName>
    </submittedName>
</protein>
<evidence type="ECO:0000313" key="1">
    <source>
        <dbReference type="EMBL" id="KAL0102926.1"/>
    </source>
</evidence>
<keyword evidence="2" id="KW-1185">Reference proteome</keyword>
<reference evidence="1 2" key="1">
    <citation type="submission" date="2023-03" db="EMBL/GenBank/DDBJ databases">
        <title>High recombination rates correlate with genetic variation in Cardiocondyla obscurior ants.</title>
        <authorList>
            <person name="Errbii M."/>
        </authorList>
    </citation>
    <scope>NUCLEOTIDE SEQUENCE [LARGE SCALE GENOMIC DNA]</scope>
    <source>
        <strain evidence="1">Alpha-2009</strain>
        <tissue evidence="1">Whole body</tissue>
    </source>
</reference>
<accession>A0AAW2EKR3</accession>
<dbReference type="AlphaFoldDB" id="A0AAW2EKR3"/>